<dbReference type="GeneID" id="109009096"/>
<dbReference type="GO" id="GO:0008081">
    <property type="term" value="F:phosphoric diester hydrolase activity"/>
    <property type="evidence" value="ECO:0000318"/>
    <property type="project" value="GO_Central"/>
</dbReference>
<evidence type="ECO:0000256" key="2">
    <source>
        <dbReference type="SAM" id="SignalP"/>
    </source>
</evidence>
<gene>
    <name evidence="4" type="primary">LOC109009096</name>
</gene>
<sequence length="455" mass="50056">MLACFPDHRRMCRAPAIEYLFLSLFFSVLFSTSTACSNGNCQVLEACSAATDCGAGLYCGNCPALGKTQPFCTRGQATIPTSIVNGLPFNKYSWVVTHNSFSIVDAPPLPGVQRLTFYNQEDTVTNQLRNGVRGLMLDMYDFNNDIWLCHSFRGQCFNFTAFQPAINTLKEVEAFLSENPTEIVTIIIEDYVQAPKGLTNLFTNAGLGKYWFPVSKMPKKGEDWPTVTEMVQDNHRLLVFTSATSKEADEGIAYQWKYMVENEGELYKNVNIVMTWYCIHNVQNGLIMDLVSAGDPGVVRGSCPKRKESKPLNSRSASLFFQNYFPTIPVQSEACKEHSTPLAEMVGTCYKAAGNSMPNFLAVNFYMRSDGGGVFDATDRINGQTLCGCSTVTACQAGAPFGSCKNVTVPNPSPLTNTAGSFTGSVQFSRSASTAHSPSCFILFLFYLPLMAVFF</sequence>
<keyword evidence="3" id="KW-1185">Reference proteome</keyword>
<name>A0A6P9EI40_JUGRE</name>
<keyword evidence="1" id="KW-0472">Membrane</keyword>
<dbReference type="SUPFAM" id="SSF51695">
    <property type="entry name" value="PLC-like phosphodiesterases"/>
    <property type="match status" value="1"/>
</dbReference>
<dbReference type="InParanoid" id="A0A6P9EI40"/>
<proteinExistence type="predicted"/>
<dbReference type="Proteomes" id="UP000235220">
    <property type="component" value="Chromosome 7"/>
</dbReference>
<dbReference type="AlphaFoldDB" id="A0A6P9EI40"/>
<dbReference type="Pfam" id="PF26178">
    <property type="entry name" value="PI-PLC_cat"/>
    <property type="match status" value="2"/>
</dbReference>
<keyword evidence="1" id="KW-0812">Transmembrane</keyword>
<protein>
    <submittedName>
        <fullName evidence="4">PI-PLC X domain-containing protein At5g67130 isoform X1</fullName>
    </submittedName>
</protein>
<dbReference type="PANTHER" id="PTHR13593:SF140">
    <property type="entry name" value="PLC-LIKE PHOSPHODIESTERASE"/>
    <property type="match status" value="1"/>
</dbReference>
<evidence type="ECO:0000313" key="3">
    <source>
        <dbReference type="Proteomes" id="UP000235220"/>
    </source>
</evidence>
<evidence type="ECO:0000313" key="4">
    <source>
        <dbReference type="RefSeq" id="XP_035548015.1"/>
    </source>
</evidence>
<dbReference type="InterPro" id="IPR051057">
    <property type="entry name" value="PI-PLC_domain"/>
</dbReference>
<dbReference type="CDD" id="cd08588">
    <property type="entry name" value="PI-PLCc_At5g67130_like"/>
    <property type="match status" value="1"/>
</dbReference>
<evidence type="ECO:0000256" key="1">
    <source>
        <dbReference type="SAM" id="Phobius"/>
    </source>
</evidence>
<feature type="transmembrane region" description="Helical" evidence="1">
    <location>
        <begin position="435"/>
        <end position="454"/>
    </location>
</feature>
<dbReference type="RefSeq" id="XP_035548015.1">
    <property type="nucleotide sequence ID" value="XM_035692122.1"/>
</dbReference>
<dbReference type="PANTHER" id="PTHR13593">
    <property type="match status" value="1"/>
</dbReference>
<dbReference type="FunCoup" id="A0A6P9EI40">
    <property type="interactions" value="1008"/>
</dbReference>
<organism evidence="3 4">
    <name type="scientific">Juglans regia</name>
    <name type="common">English walnut</name>
    <dbReference type="NCBI Taxonomy" id="51240"/>
    <lineage>
        <taxon>Eukaryota</taxon>
        <taxon>Viridiplantae</taxon>
        <taxon>Streptophyta</taxon>
        <taxon>Embryophyta</taxon>
        <taxon>Tracheophyta</taxon>
        <taxon>Spermatophyta</taxon>
        <taxon>Magnoliopsida</taxon>
        <taxon>eudicotyledons</taxon>
        <taxon>Gunneridae</taxon>
        <taxon>Pentapetalae</taxon>
        <taxon>rosids</taxon>
        <taxon>fabids</taxon>
        <taxon>Fagales</taxon>
        <taxon>Juglandaceae</taxon>
        <taxon>Juglans</taxon>
    </lineage>
</organism>
<dbReference type="PROSITE" id="PS50007">
    <property type="entry name" value="PIPLC_X_DOMAIN"/>
    <property type="match status" value="1"/>
</dbReference>
<dbReference type="Gene3D" id="3.20.20.190">
    <property type="entry name" value="Phosphatidylinositol (PI) phosphodiesterase"/>
    <property type="match status" value="1"/>
</dbReference>
<accession>A0A6P9EI40</accession>
<dbReference type="GO" id="GO:0006629">
    <property type="term" value="P:lipid metabolic process"/>
    <property type="evidence" value="ECO:0007669"/>
    <property type="project" value="InterPro"/>
</dbReference>
<feature type="signal peptide" evidence="2">
    <location>
        <begin position="1"/>
        <end position="35"/>
    </location>
</feature>
<dbReference type="InterPro" id="IPR017946">
    <property type="entry name" value="PLC-like_Pdiesterase_TIM-brl"/>
</dbReference>
<keyword evidence="2" id="KW-0732">Signal</keyword>
<keyword evidence="1" id="KW-1133">Transmembrane helix</keyword>
<reference evidence="4" key="1">
    <citation type="submission" date="2025-08" db="UniProtKB">
        <authorList>
            <consortium name="RefSeq"/>
        </authorList>
    </citation>
    <scope>IDENTIFICATION</scope>
    <source>
        <tissue evidence="4">Leaves</tissue>
    </source>
</reference>
<feature type="chain" id="PRO_5028370552" evidence="2">
    <location>
        <begin position="36"/>
        <end position="455"/>
    </location>
</feature>